<dbReference type="GO" id="GO:0005634">
    <property type="term" value="C:nucleus"/>
    <property type="evidence" value="ECO:0007669"/>
    <property type="project" value="UniProtKB-SubCell"/>
</dbReference>
<keyword evidence="4" id="KW-0804">Transcription</keyword>
<dbReference type="InterPro" id="IPR012337">
    <property type="entry name" value="RNaseH-like_sf"/>
</dbReference>
<dbReference type="Proteomes" id="UP000436088">
    <property type="component" value="Unassembled WGS sequence"/>
</dbReference>
<evidence type="ECO:0000256" key="1">
    <source>
        <dbReference type="ARBA" id="ARBA00004123"/>
    </source>
</evidence>
<evidence type="ECO:0000313" key="10">
    <source>
        <dbReference type="EMBL" id="KAE8682280.1"/>
    </source>
</evidence>
<dbReference type="GO" id="GO:0003700">
    <property type="term" value="F:DNA-binding transcription factor activity"/>
    <property type="evidence" value="ECO:0007669"/>
    <property type="project" value="InterPro"/>
</dbReference>
<keyword evidence="2" id="KW-0805">Transcription regulation</keyword>
<dbReference type="PROSITE" id="PS50994">
    <property type="entry name" value="INTEGRASE"/>
    <property type="match status" value="1"/>
</dbReference>
<dbReference type="InterPro" id="IPR056924">
    <property type="entry name" value="SH3_Tf2-1"/>
</dbReference>
<organism evidence="10 11">
    <name type="scientific">Hibiscus syriacus</name>
    <name type="common">Rose of Sharon</name>
    <dbReference type="NCBI Taxonomy" id="106335"/>
    <lineage>
        <taxon>Eukaryota</taxon>
        <taxon>Viridiplantae</taxon>
        <taxon>Streptophyta</taxon>
        <taxon>Embryophyta</taxon>
        <taxon>Tracheophyta</taxon>
        <taxon>Spermatophyta</taxon>
        <taxon>Magnoliopsida</taxon>
        <taxon>eudicotyledons</taxon>
        <taxon>Gunneridae</taxon>
        <taxon>Pentapetalae</taxon>
        <taxon>rosids</taxon>
        <taxon>malvids</taxon>
        <taxon>Malvales</taxon>
        <taxon>Malvaceae</taxon>
        <taxon>Malvoideae</taxon>
        <taxon>Hibiscus</taxon>
    </lineage>
</organism>
<dbReference type="CDD" id="cd14703">
    <property type="entry name" value="bZIP_plant_RF2"/>
    <property type="match status" value="1"/>
</dbReference>
<name>A0A6A2YSJ1_HIBSY</name>
<comment type="caution">
    <text evidence="10">The sequence shown here is derived from an EMBL/GenBank/DDBJ whole genome shotgun (WGS) entry which is preliminary data.</text>
</comment>
<evidence type="ECO:0000256" key="4">
    <source>
        <dbReference type="ARBA" id="ARBA00023163"/>
    </source>
</evidence>
<dbReference type="EMBL" id="VEPZ02001288">
    <property type="protein sequence ID" value="KAE8682280.1"/>
    <property type="molecule type" value="Genomic_DNA"/>
</dbReference>
<dbReference type="SUPFAM" id="SSF57959">
    <property type="entry name" value="Leucine zipper domain"/>
    <property type="match status" value="1"/>
</dbReference>
<dbReference type="GO" id="GO:0003677">
    <property type="term" value="F:DNA binding"/>
    <property type="evidence" value="ECO:0007669"/>
    <property type="project" value="UniProtKB-KW"/>
</dbReference>
<dbReference type="InterPro" id="IPR004827">
    <property type="entry name" value="bZIP"/>
</dbReference>
<dbReference type="Gene3D" id="3.30.420.10">
    <property type="entry name" value="Ribonuclease H-like superfamily/Ribonuclease H"/>
    <property type="match status" value="1"/>
</dbReference>
<evidence type="ECO:0000259" key="8">
    <source>
        <dbReference type="PROSITE" id="PS50217"/>
    </source>
</evidence>
<keyword evidence="6" id="KW-0175">Coiled coil</keyword>
<evidence type="ECO:0000313" key="11">
    <source>
        <dbReference type="Proteomes" id="UP000436088"/>
    </source>
</evidence>
<evidence type="ECO:0000256" key="2">
    <source>
        <dbReference type="ARBA" id="ARBA00023015"/>
    </source>
</evidence>
<dbReference type="InterPro" id="IPR041588">
    <property type="entry name" value="Integrase_H2C2"/>
</dbReference>
<keyword evidence="3" id="KW-0238">DNA-binding</keyword>
<feature type="coiled-coil region" evidence="6">
    <location>
        <begin position="392"/>
        <end position="471"/>
    </location>
</feature>
<protein>
    <submittedName>
        <fullName evidence="10">Transcription factor VIP1</fullName>
    </submittedName>
</protein>
<dbReference type="PROSITE" id="PS50217">
    <property type="entry name" value="BZIP"/>
    <property type="match status" value="1"/>
</dbReference>
<dbReference type="Pfam" id="PF07716">
    <property type="entry name" value="bZIP_2"/>
    <property type="match status" value="1"/>
</dbReference>
<evidence type="ECO:0000256" key="6">
    <source>
        <dbReference type="SAM" id="Coils"/>
    </source>
</evidence>
<dbReference type="GO" id="GO:0015074">
    <property type="term" value="P:DNA integration"/>
    <property type="evidence" value="ECO:0007669"/>
    <property type="project" value="InterPro"/>
</dbReference>
<reference evidence="10" key="1">
    <citation type="submission" date="2019-09" db="EMBL/GenBank/DDBJ databases">
        <title>Draft genome information of white flower Hibiscus syriacus.</title>
        <authorList>
            <person name="Kim Y.-M."/>
        </authorList>
    </citation>
    <scope>NUCLEOTIDE SEQUENCE [LARGE SCALE GENOMIC DNA]</scope>
    <source>
        <strain evidence="10">YM2019G1</strain>
    </source>
</reference>
<dbReference type="PANTHER" id="PTHR13690:SF86">
    <property type="entry name" value="TRANSCRIPTION FACTOR VIP1"/>
    <property type="match status" value="1"/>
</dbReference>
<dbReference type="SMART" id="SM00338">
    <property type="entry name" value="BRLZ"/>
    <property type="match status" value="1"/>
</dbReference>
<dbReference type="InterPro" id="IPR001584">
    <property type="entry name" value="Integrase_cat-core"/>
</dbReference>
<feature type="compositionally biased region" description="Polar residues" evidence="7">
    <location>
        <begin position="485"/>
        <end position="515"/>
    </location>
</feature>
<dbReference type="InterPro" id="IPR044759">
    <property type="entry name" value="bZIP_RF2"/>
</dbReference>
<keyword evidence="11" id="KW-1185">Reference proteome</keyword>
<evidence type="ECO:0000256" key="7">
    <source>
        <dbReference type="SAM" id="MobiDB-lite"/>
    </source>
</evidence>
<dbReference type="PANTHER" id="PTHR13690">
    <property type="entry name" value="TRANSCRIPTION FACTOR POSF21-RELATED"/>
    <property type="match status" value="1"/>
</dbReference>
<keyword evidence="5" id="KW-0539">Nucleus</keyword>
<feature type="domain" description="BZIP" evidence="8">
    <location>
        <begin position="377"/>
        <end position="430"/>
    </location>
</feature>
<dbReference type="InterPro" id="IPR036397">
    <property type="entry name" value="RNaseH_sf"/>
</dbReference>
<dbReference type="Gene3D" id="1.20.5.170">
    <property type="match status" value="1"/>
</dbReference>
<comment type="subcellular location">
    <subcellularLocation>
        <location evidence="1">Nucleus</location>
    </subcellularLocation>
</comment>
<sequence length="524" mass="60244">MLLFRSSFPMLGRVDHLEELLLLPLIYALNLRDFVLLIGSSRNISPKKHVLWTLVHVSIYVPKWDNLRRDLIKECHDTKWAGHPGQKRTMALLETTYFWPHMKDSVELYVKTCLVCQQDKVENRQPAGLLEPLPVPQRPWDSITLDFISVLPKSEGYGSIMVVVDRFSNFHPQTDGQTERVNALLECYLRHFVSANQRDWAKLLDVAQFSYNLQRSEATGRSPFELSTRQQLLTPHTLTMPLDEGKSPRATKMAKSWEENADIDHACLEKARKKMKKWAEQKMRHREFSVGDLVLVLAKVGKVSYRLDLPSTLKIHPVFHVSMLKPYHADKEDPCRGYSHRAPPVVTKYYDKEVETVLTSRTVRKRGVPPHTEILDNRQSAARSKERKIGYTNELERKVQTLQSEATNLSAQVTMLQRDTTGLTTENKELKLRLQAMEQQAKLRGCHIALNDALREKVQQLKIQAGQMSAMNGNPFNGGRHPQFPHQSATHFGVQQQLQMPQSSTNQTLNGQPQTRLMDFNHHT</sequence>
<feature type="region of interest" description="Disordered" evidence="7">
    <location>
        <begin position="475"/>
        <end position="524"/>
    </location>
</feature>
<dbReference type="AlphaFoldDB" id="A0A6A2YSJ1"/>
<dbReference type="Gene3D" id="1.10.340.70">
    <property type="match status" value="1"/>
</dbReference>
<dbReference type="FunFam" id="1.10.340.70:FF:000001">
    <property type="entry name" value="Retrovirus-related Pol polyprotein from transposon gypsy-like Protein"/>
    <property type="match status" value="1"/>
</dbReference>
<dbReference type="Pfam" id="PF24626">
    <property type="entry name" value="SH3_Tf2-1"/>
    <property type="match status" value="1"/>
</dbReference>
<evidence type="ECO:0000259" key="9">
    <source>
        <dbReference type="PROSITE" id="PS50994"/>
    </source>
</evidence>
<feature type="domain" description="Integrase catalytic" evidence="9">
    <location>
        <begin position="171"/>
        <end position="231"/>
    </location>
</feature>
<dbReference type="SUPFAM" id="SSF53098">
    <property type="entry name" value="Ribonuclease H-like"/>
    <property type="match status" value="1"/>
</dbReference>
<proteinExistence type="predicted"/>
<accession>A0A6A2YSJ1</accession>
<evidence type="ECO:0000256" key="3">
    <source>
        <dbReference type="ARBA" id="ARBA00023125"/>
    </source>
</evidence>
<evidence type="ECO:0000256" key="5">
    <source>
        <dbReference type="ARBA" id="ARBA00023242"/>
    </source>
</evidence>
<dbReference type="InterPro" id="IPR046347">
    <property type="entry name" value="bZIP_sf"/>
</dbReference>
<dbReference type="Pfam" id="PF17921">
    <property type="entry name" value="Integrase_H2C2"/>
    <property type="match status" value="1"/>
</dbReference>
<gene>
    <name evidence="10" type="ORF">F3Y22_tig00111272pilonHSYRG00006</name>
</gene>